<reference evidence="2" key="1">
    <citation type="submission" date="2022-11" db="EMBL/GenBank/DDBJ databases">
        <title>Centuries of genome instability and evolution in soft-shell clam transmissible cancer (bioRxiv).</title>
        <authorList>
            <person name="Hart S.F.M."/>
            <person name="Yonemitsu M.A."/>
            <person name="Giersch R.M."/>
            <person name="Beal B.F."/>
            <person name="Arriagada G."/>
            <person name="Davis B.W."/>
            <person name="Ostrander E.A."/>
            <person name="Goff S.P."/>
            <person name="Metzger M.J."/>
        </authorList>
    </citation>
    <scope>NUCLEOTIDE SEQUENCE</scope>
    <source>
        <strain evidence="2">MELC-2E11</strain>
        <tissue evidence="2">Siphon/mantle</tissue>
    </source>
</reference>
<evidence type="ECO:0000256" key="1">
    <source>
        <dbReference type="SAM" id="MobiDB-lite"/>
    </source>
</evidence>
<feature type="region of interest" description="Disordered" evidence="1">
    <location>
        <begin position="162"/>
        <end position="181"/>
    </location>
</feature>
<name>A0ABY7DZQ3_MYAAR</name>
<evidence type="ECO:0000313" key="3">
    <source>
        <dbReference type="Proteomes" id="UP001164746"/>
    </source>
</evidence>
<sequence>MDANNLEQSNKDETATIRVIFASAMHHQDLNTLLKATDLLLQLANIKCKVIDGAHIIVREKSERPYANVSEMSPAWVLRSPSPEFIVLDEYSSEEEEMPQAVDTPELLGTLNGDDMRKQIETWKAEKDEDFVIPRNKGNKAKVMTFCIPVMTVAKKPFKPAHEALPVSNPKSSKPEETHEPADLPELWGYHMSTSMEREMAEWKLEALTDFIVSSKRAGKGAGQSKASFVSKKPVSCPVMKQSQLEPQPDVLASVASRKRPLKESEALTGGPPSKIHINRNHPSLLMLPSLQTDSWTDRSPVMNTAVGELEGPKSLKKQRERFQALEKQKESLLMLPSLQTDIGTDRFLVLNTAVGELEGPKSLKKQRERFCKHEDTPQHRVKAV</sequence>
<feature type="compositionally biased region" description="Basic and acidic residues" evidence="1">
    <location>
        <begin position="369"/>
        <end position="379"/>
    </location>
</feature>
<dbReference type="Proteomes" id="UP001164746">
    <property type="component" value="Chromosome 4"/>
</dbReference>
<organism evidence="2 3">
    <name type="scientific">Mya arenaria</name>
    <name type="common">Soft-shell clam</name>
    <dbReference type="NCBI Taxonomy" id="6604"/>
    <lineage>
        <taxon>Eukaryota</taxon>
        <taxon>Metazoa</taxon>
        <taxon>Spiralia</taxon>
        <taxon>Lophotrochozoa</taxon>
        <taxon>Mollusca</taxon>
        <taxon>Bivalvia</taxon>
        <taxon>Autobranchia</taxon>
        <taxon>Heteroconchia</taxon>
        <taxon>Euheterodonta</taxon>
        <taxon>Imparidentia</taxon>
        <taxon>Neoheterodontei</taxon>
        <taxon>Myida</taxon>
        <taxon>Myoidea</taxon>
        <taxon>Myidae</taxon>
        <taxon>Mya</taxon>
    </lineage>
</organism>
<keyword evidence="3" id="KW-1185">Reference proteome</keyword>
<accession>A0ABY7DZQ3</accession>
<proteinExistence type="predicted"/>
<feature type="region of interest" description="Disordered" evidence="1">
    <location>
        <begin position="363"/>
        <end position="385"/>
    </location>
</feature>
<evidence type="ECO:0000313" key="2">
    <source>
        <dbReference type="EMBL" id="WAR01624.1"/>
    </source>
</evidence>
<dbReference type="EMBL" id="CP111015">
    <property type="protein sequence ID" value="WAR01624.1"/>
    <property type="molecule type" value="Genomic_DNA"/>
</dbReference>
<gene>
    <name evidence="2" type="ORF">MAR_008182</name>
</gene>
<protein>
    <submittedName>
        <fullName evidence="2">Uncharacterized protein</fullName>
    </submittedName>
</protein>
<feature type="region of interest" description="Disordered" evidence="1">
    <location>
        <begin position="257"/>
        <end position="280"/>
    </location>
</feature>